<dbReference type="Proteomes" id="UP001155280">
    <property type="component" value="Unassembled WGS sequence"/>
</dbReference>
<accession>A0A9X2L063</accession>
<gene>
    <name evidence="2" type="ORF">MKO06_16340</name>
</gene>
<evidence type="ECO:0000313" key="2">
    <source>
        <dbReference type="EMBL" id="MCP9201480.1"/>
    </source>
</evidence>
<reference evidence="2" key="1">
    <citation type="submission" date="2022-07" db="EMBL/GenBank/DDBJ databases">
        <title>Gramela sediminis sp. nov., isolated from deep-sea sediment of the Indian Ocean.</title>
        <authorList>
            <person name="Shi H."/>
        </authorList>
    </citation>
    <scope>NUCLEOTIDE SEQUENCE</scope>
    <source>
        <strain evidence="2">GC03-9</strain>
    </source>
</reference>
<comment type="caution">
    <text evidence="2">The sequence shown here is derived from an EMBL/GenBank/DDBJ whole genome shotgun (WGS) entry which is preliminary data.</text>
</comment>
<feature type="signal peptide" evidence="1">
    <location>
        <begin position="1"/>
        <end position="20"/>
    </location>
</feature>
<organism evidence="2 3">
    <name type="scientific">Christiangramia oceanisediminis</name>
    <dbReference type="NCBI Taxonomy" id="2920386"/>
    <lineage>
        <taxon>Bacteria</taxon>
        <taxon>Pseudomonadati</taxon>
        <taxon>Bacteroidota</taxon>
        <taxon>Flavobacteriia</taxon>
        <taxon>Flavobacteriales</taxon>
        <taxon>Flavobacteriaceae</taxon>
        <taxon>Christiangramia</taxon>
    </lineage>
</organism>
<dbReference type="EMBL" id="JANCNS010000003">
    <property type="protein sequence ID" value="MCP9201480.1"/>
    <property type="molecule type" value="Genomic_DNA"/>
</dbReference>
<protein>
    <submittedName>
        <fullName evidence="2">Uncharacterized protein</fullName>
    </submittedName>
</protein>
<keyword evidence="1" id="KW-0732">Signal</keyword>
<name>A0A9X2L063_9FLAO</name>
<sequence length="150" mass="17205">MKTFITFSVLFILISGNMAAQTNNDTEKALTIYDVDGFVNSDENGLFHYIISLKSKDSLFTSDGYKFIIDNRLGFDKYADLKGIGEEVSLDSVKYLDISELSKFTNCELHNFLSLQTKIFVIFKPKDKAQFYKYPIIYTGTQKNIEMLKN</sequence>
<evidence type="ECO:0000313" key="3">
    <source>
        <dbReference type="Proteomes" id="UP001155280"/>
    </source>
</evidence>
<evidence type="ECO:0000256" key="1">
    <source>
        <dbReference type="SAM" id="SignalP"/>
    </source>
</evidence>
<feature type="chain" id="PRO_5040957066" evidence="1">
    <location>
        <begin position="21"/>
        <end position="150"/>
    </location>
</feature>
<proteinExistence type="predicted"/>
<dbReference type="RefSeq" id="WP_241552334.1">
    <property type="nucleotide sequence ID" value="NZ_JANCNS010000003.1"/>
</dbReference>
<keyword evidence="3" id="KW-1185">Reference proteome</keyword>
<dbReference type="AlphaFoldDB" id="A0A9X2L063"/>